<feature type="non-terminal residue" evidence="1">
    <location>
        <position position="1"/>
    </location>
</feature>
<protein>
    <submittedName>
        <fullName evidence="1">Uncharacterized protein</fullName>
    </submittedName>
</protein>
<evidence type="ECO:0000313" key="1">
    <source>
        <dbReference type="EMBL" id="GMT21096.1"/>
    </source>
</evidence>
<accession>A0AAV5VRA0</accession>
<reference evidence="1" key="1">
    <citation type="submission" date="2023-10" db="EMBL/GenBank/DDBJ databases">
        <title>Genome assembly of Pristionchus species.</title>
        <authorList>
            <person name="Yoshida K."/>
            <person name="Sommer R.J."/>
        </authorList>
    </citation>
    <scope>NUCLEOTIDE SEQUENCE</scope>
    <source>
        <strain evidence="1">RS5133</strain>
    </source>
</reference>
<proteinExistence type="predicted"/>
<sequence>IFQASRLLMNSVDSFFSCMSNTPNISSIVFEKYKIPGKYNTRERAGYDVHIFTYPKNVPMIDLSALRYRITEKRIVDTDEGEDWKDGYRLSKGKLARITIPVRSHKDPVIPYIADLIGTKTENIIVTRLRNYEDFTIVRNVLEGTDVQ</sequence>
<dbReference type="Proteomes" id="UP001432322">
    <property type="component" value="Unassembled WGS sequence"/>
</dbReference>
<comment type="caution">
    <text evidence="1">The sequence shown here is derived from an EMBL/GenBank/DDBJ whole genome shotgun (WGS) entry which is preliminary data.</text>
</comment>
<dbReference type="EMBL" id="BTSY01000003">
    <property type="protein sequence ID" value="GMT21096.1"/>
    <property type="molecule type" value="Genomic_DNA"/>
</dbReference>
<evidence type="ECO:0000313" key="2">
    <source>
        <dbReference type="Proteomes" id="UP001432322"/>
    </source>
</evidence>
<gene>
    <name evidence="1" type="ORF">PFISCL1PPCAC_12393</name>
</gene>
<dbReference type="AlphaFoldDB" id="A0AAV5VRA0"/>
<name>A0AAV5VRA0_9BILA</name>
<feature type="non-terminal residue" evidence="1">
    <location>
        <position position="148"/>
    </location>
</feature>
<organism evidence="1 2">
    <name type="scientific">Pristionchus fissidentatus</name>
    <dbReference type="NCBI Taxonomy" id="1538716"/>
    <lineage>
        <taxon>Eukaryota</taxon>
        <taxon>Metazoa</taxon>
        <taxon>Ecdysozoa</taxon>
        <taxon>Nematoda</taxon>
        <taxon>Chromadorea</taxon>
        <taxon>Rhabditida</taxon>
        <taxon>Rhabditina</taxon>
        <taxon>Diplogasteromorpha</taxon>
        <taxon>Diplogasteroidea</taxon>
        <taxon>Neodiplogasteridae</taxon>
        <taxon>Pristionchus</taxon>
    </lineage>
</organism>
<keyword evidence="2" id="KW-1185">Reference proteome</keyword>